<dbReference type="InterPro" id="IPR027304">
    <property type="entry name" value="Trigger_fact/SurA_dom_sf"/>
</dbReference>
<evidence type="ECO:0000313" key="2">
    <source>
        <dbReference type="Proteomes" id="UP000515561"/>
    </source>
</evidence>
<name>A0A6S6R7I3_9FIRM</name>
<dbReference type="Gene3D" id="1.10.4030.10">
    <property type="entry name" value="Porin chaperone SurA, peptide-binding domain"/>
    <property type="match status" value="1"/>
</dbReference>
<dbReference type="EMBL" id="AP023367">
    <property type="protein sequence ID" value="BCJ94921.1"/>
    <property type="molecule type" value="Genomic_DNA"/>
</dbReference>
<reference evidence="1 2" key="1">
    <citation type="journal article" date="2016" name="Int. J. Syst. Evol. Microbiol.">
        <title>Descriptions of Anaerotaenia torta gen. nov., sp. nov. and Anaerocolumna cellulosilytica gen. nov., sp. nov. isolated from a methanogenic reactor of cattle waste.</title>
        <authorList>
            <person name="Uek A."/>
            <person name="Ohtaki Y."/>
            <person name="Kaku N."/>
            <person name="Ueki K."/>
        </authorList>
    </citation>
    <scope>NUCLEOTIDE SEQUENCE [LARGE SCALE GENOMIC DNA]</scope>
    <source>
        <strain evidence="1 2">SN021</strain>
    </source>
</reference>
<sequence>MSDKNLLKKRILIVLGGIAAAILVFHLCFKEKTLSTAVALEESDILLTVNKEELYVSELNKMKEQYPAMSDKELIEGMILEALILEEAEKRNIQVTEAEVIERLELLKLENHNLYEIAIKQYESEENYKKALKYRMQYEKTKEEVVKEFTEFYWEEDRIMEDTLAYIKKNKYDSNNENISNISAAYTDNYLKYMKAAAFYKYNYDLTKEAVIKYKSFIPVKLFVSAFDGRNKIKQGYTLKEVDKEIAKDMYSCLVNFGTGIYNGQYSLYKVYGITQSTSYFNYLMLQYKNHKSGNEITVEFVLDSGNQYGLMDMEQSANRLPTGFYGFYSEEESAYYIFDKDINGIYIISSKNLNEKALENFAEQVIKYTKSQSLVQ</sequence>
<accession>A0A6S6R7I3</accession>
<gene>
    <name evidence="1" type="ORF">acsn021_24900</name>
</gene>
<keyword evidence="2" id="KW-1185">Reference proteome</keyword>
<organism evidence="1 2">
    <name type="scientific">Anaerocolumna cellulosilytica</name>
    <dbReference type="NCBI Taxonomy" id="433286"/>
    <lineage>
        <taxon>Bacteria</taxon>
        <taxon>Bacillati</taxon>
        <taxon>Bacillota</taxon>
        <taxon>Clostridia</taxon>
        <taxon>Lachnospirales</taxon>
        <taxon>Lachnospiraceae</taxon>
        <taxon>Anaerocolumna</taxon>
    </lineage>
</organism>
<protein>
    <submittedName>
        <fullName evidence="1">Uncharacterized protein</fullName>
    </submittedName>
</protein>
<dbReference type="AlphaFoldDB" id="A0A6S6R7I3"/>
<dbReference type="SUPFAM" id="SSF109998">
    <property type="entry name" value="Triger factor/SurA peptide-binding domain-like"/>
    <property type="match status" value="1"/>
</dbReference>
<dbReference type="KEGG" id="acel:acsn021_24900"/>
<dbReference type="RefSeq" id="WP_184088775.1">
    <property type="nucleotide sequence ID" value="NZ_AP023367.1"/>
</dbReference>
<dbReference type="Proteomes" id="UP000515561">
    <property type="component" value="Chromosome"/>
</dbReference>
<evidence type="ECO:0000313" key="1">
    <source>
        <dbReference type="EMBL" id="BCJ94921.1"/>
    </source>
</evidence>
<proteinExistence type="predicted"/>